<evidence type="ECO:0000256" key="3">
    <source>
        <dbReference type="ARBA" id="ARBA00022737"/>
    </source>
</evidence>
<name>A0A553P665_TIGCA</name>
<feature type="region of interest" description="Disordered" evidence="6">
    <location>
        <begin position="36"/>
        <end position="101"/>
    </location>
</feature>
<feature type="compositionally biased region" description="Low complexity" evidence="6">
    <location>
        <begin position="592"/>
        <end position="605"/>
    </location>
</feature>
<feature type="region of interest" description="Disordered" evidence="6">
    <location>
        <begin position="898"/>
        <end position="937"/>
    </location>
</feature>
<feature type="region of interest" description="Disordered" evidence="6">
    <location>
        <begin position="500"/>
        <end position="520"/>
    </location>
</feature>
<evidence type="ECO:0000259" key="7">
    <source>
        <dbReference type="PROSITE" id="PS50004"/>
    </source>
</evidence>
<feature type="region of interest" description="Disordered" evidence="6">
    <location>
        <begin position="1092"/>
        <end position="1123"/>
    </location>
</feature>
<keyword evidence="3" id="KW-0677">Repeat</keyword>
<protein>
    <recommendedName>
        <fullName evidence="7">C2 domain-containing protein</fullName>
    </recommendedName>
</protein>
<feature type="compositionally biased region" description="Low complexity" evidence="6">
    <location>
        <begin position="1102"/>
        <end position="1123"/>
    </location>
</feature>
<feature type="compositionally biased region" description="Low complexity" evidence="6">
    <location>
        <begin position="36"/>
        <end position="48"/>
    </location>
</feature>
<dbReference type="SUPFAM" id="SSF49562">
    <property type="entry name" value="C2 domain (Calcium/lipid-binding domain, CaLB)"/>
    <property type="match status" value="1"/>
</dbReference>
<dbReference type="InterPro" id="IPR035892">
    <property type="entry name" value="C2_domain_sf"/>
</dbReference>
<feature type="compositionally biased region" description="Acidic residues" evidence="6">
    <location>
        <begin position="1256"/>
        <end position="1269"/>
    </location>
</feature>
<feature type="compositionally biased region" description="Low complexity" evidence="6">
    <location>
        <begin position="909"/>
        <end position="919"/>
    </location>
</feature>
<evidence type="ECO:0000256" key="4">
    <source>
        <dbReference type="ARBA" id="ARBA00023136"/>
    </source>
</evidence>
<feature type="coiled-coil region" evidence="5">
    <location>
        <begin position="1128"/>
        <end position="1169"/>
    </location>
</feature>
<dbReference type="GO" id="GO:0005886">
    <property type="term" value="C:plasma membrane"/>
    <property type="evidence" value="ECO:0007669"/>
    <property type="project" value="UniProtKB-SubCell"/>
</dbReference>
<dbReference type="GO" id="GO:0046621">
    <property type="term" value="P:negative regulation of organ growth"/>
    <property type="evidence" value="ECO:0007669"/>
    <property type="project" value="TreeGrafter"/>
</dbReference>
<feature type="region of interest" description="Disordered" evidence="6">
    <location>
        <begin position="1256"/>
        <end position="1308"/>
    </location>
</feature>
<keyword evidence="4" id="KW-0472">Membrane</keyword>
<dbReference type="OMA" id="QVTVVSM"/>
<reference evidence="8 9" key="1">
    <citation type="journal article" date="2018" name="Nat. Ecol. Evol.">
        <title>Genomic signatures of mitonuclear coevolution across populations of Tigriopus californicus.</title>
        <authorList>
            <person name="Barreto F.S."/>
            <person name="Watson E.T."/>
            <person name="Lima T.G."/>
            <person name="Willett C.S."/>
            <person name="Edmands S."/>
            <person name="Li W."/>
            <person name="Burton R.S."/>
        </authorList>
    </citation>
    <scope>NUCLEOTIDE SEQUENCE [LARGE SCALE GENOMIC DNA]</scope>
    <source>
        <strain evidence="8 9">San Diego</strain>
    </source>
</reference>
<dbReference type="GO" id="GO:0016477">
    <property type="term" value="P:cell migration"/>
    <property type="evidence" value="ECO:0007669"/>
    <property type="project" value="TreeGrafter"/>
</dbReference>
<dbReference type="GO" id="GO:0035330">
    <property type="term" value="P:regulation of hippo signaling"/>
    <property type="evidence" value="ECO:0007669"/>
    <property type="project" value="TreeGrafter"/>
</dbReference>
<evidence type="ECO:0000313" key="9">
    <source>
        <dbReference type="Proteomes" id="UP000318571"/>
    </source>
</evidence>
<dbReference type="STRING" id="6832.A0A553P665"/>
<evidence type="ECO:0000256" key="2">
    <source>
        <dbReference type="ARBA" id="ARBA00022475"/>
    </source>
</evidence>
<dbReference type="InterPro" id="IPR057747">
    <property type="entry name" value="WWC1_hairpin"/>
</dbReference>
<sequence>MNHWEQMVPDSASQGHRRLPTLSSCQLADSNRSLASSCSSSLQPAPSLHEVSQSRLSNHHVPVPQQHSSHGHYPSYPTGLPPLPLLHHAPGLPNGTLEPNPEWRGLQEDMLRQYLATAECDLRAKQELVDIKQQRLHLAQDEFRHLNNTLTALSASNSSSVHSSPTPSTYSRMSNYGYGSAKSASVPASACGSASTSPYLNAKDGLYTALCKGFHASQTSLNSTGSVSSTKYDPDLLKSDVQHAKARVQRLKQELANIDTEMSYKQKGVETLANVSAKYSDEQHNLTLEEAQAIKNELYHIQKSLSVGEQEKIELMKSLACLKDDLTRLQHSESSLDVCSAPMEKFSTASQTDISGEMIPVGTRLAEMAKLRLQYDEARRYVQDIQQSLASLEERMLPGQLESDKDRLLLIQDKEQLLRELRSITPRSRSNHEMTEIREKIRRLEQDLNNAMEISNRRIAERLKIHEDKQILLQQLRDGLRAVSRLESQLKLLSASTMSMSSSSSLGSLSSSHASSKGSLSSLSFTDIYGLSTTTPSDPSMLDLHRRVDKILNNNATEKQSESSSSNDESSSLLTPESETSPLSQSQMNQISNFSSRSSLNSVSPPVSPQDAQLQPPSYEQAFLGSNERQRRLQHQQQHMHLEVNKVSLPELTDFKLGNRAMPPKLSTISENLGRETYNSALMQSTDDFNNPSEPLSPISESVNEPLSFTSGIQSKASSAVLSSSASVVASAGISEESVAGDSGVFEASTRKQSEIGGLSSSLETAQVQISLRYSLSDSLLHIGLERARNLAALFIPENRKICMKASLLPSPVSTNWTFCSQSVTNIHKPTFGETFPVSVSRNKLGSKTLQVNVWSTAPDGREECLGAAQVSLADFDIKTVRVQWYNILSYHFMRQPNESRPQNHHESALSSAISSKQSTLKEESSDESTIISSQTSTLTRNIGPEALMAQFGIAAGDLSVVNGEFEPSDDENDESALHHAEMLPTEKEIMFTLSALDQDQIENDQAQLPQDLADKETNTECVFLQPSASPRKSGPVADSVSALVKRSQTFSPSAPINKSDYNCRLIRSDSDSAMSIRKRLAFQRSMLERRSLRVPANAPRSPLKSHSSKSMSKSGSSSAKIPSIKTSLDLELDLAAQQTKLKLLQDEIDRLKDIKDKLESERGKGNKELPMWFQEQENLQQIMSKLQTDNQSVSKSKEEKRIEKMLRKTDRDIYKLRKMKTASKGQLDILAFKEKMAFFTTIKNEVPAVITTSEIDSDAEQVEDEDTASESGSTLKHALTSRLDQLSLEESVVDSEPNPPRSRSLENVQERFTYEIDPDIGVIV</sequence>
<dbReference type="Pfam" id="PF00168">
    <property type="entry name" value="C2"/>
    <property type="match status" value="1"/>
</dbReference>
<proteinExistence type="predicted"/>
<evidence type="ECO:0000256" key="6">
    <source>
        <dbReference type="SAM" id="MobiDB-lite"/>
    </source>
</evidence>
<keyword evidence="2" id="KW-1003">Cell membrane</keyword>
<evidence type="ECO:0000313" key="8">
    <source>
        <dbReference type="EMBL" id="TRY73178.1"/>
    </source>
</evidence>
<dbReference type="Gene3D" id="2.60.40.150">
    <property type="entry name" value="C2 domain"/>
    <property type="match status" value="1"/>
</dbReference>
<feature type="coiled-coil region" evidence="5">
    <location>
        <begin position="368"/>
        <end position="395"/>
    </location>
</feature>
<dbReference type="EMBL" id="VCGU01000007">
    <property type="protein sequence ID" value="TRY73178.1"/>
    <property type="molecule type" value="Genomic_DNA"/>
</dbReference>
<keyword evidence="9" id="KW-1185">Reference proteome</keyword>
<dbReference type="Proteomes" id="UP000318571">
    <property type="component" value="Chromosome 3"/>
</dbReference>
<dbReference type="GO" id="GO:0005737">
    <property type="term" value="C:cytoplasm"/>
    <property type="evidence" value="ECO:0007669"/>
    <property type="project" value="TreeGrafter"/>
</dbReference>
<dbReference type="GO" id="GO:0019900">
    <property type="term" value="F:kinase binding"/>
    <property type="evidence" value="ECO:0007669"/>
    <property type="project" value="TreeGrafter"/>
</dbReference>
<feature type="region of interest" description="Disordered" evidence="6">
    <location>
        <begin position="555"/>
        <end position="616"/>
    </location>
</feature>
<dbReference type="GO" id="GO:0060090">
    <property type="term" value="F:molecular adaptor activity"/>
    <property type="evidence" value="ECO:0007669"/>
    <property type="project" value="TreeGrafter"/>
</dbReference>
<organism evidence="8 9">
    <name type="scientific">Tigriopus californicus</name>
    <name type="common">Marine copepod</name>
    <dbReference type="NCBI Taxonomy" id="6832"/>
    <lineage>
        <taxon>Eukaryota</taxon>
        <taxon>Metazoa</taxon>
        <taxon>Ecdysozoa</taxon>
        <taxon>Arthropoda</taxon>
        <taxon>Crustacea</taxon>
        <taxon>Multicrustacea</taxon>
        <taxon>Hexanauplia</taxon>
        <taxon>Copepoda</taxon>
        <taxon>Harpacticoida</taxon>
        <taxon>Harpacticidae</taxon>
        <taxon>Tigriopus</taxon>
    </lineage>
</organism>
<gene>
    <name evidence="8" type="ORF">TCAL_08173</name>
</gene>
<dbReference type="PANTHER" id="PTHR14791:SF29">
    <property type="entry name" value="PROTEIN KIBRA"/>
    <property type="match status" value="1"/>
</dbReference>
<dbReference type="InterPro" id="IPR051105">
    <property type="entry name" value="WWC/KIBRA_Hippo_Reg"/>
</dbReference>
<dbReference type="InterPro" id="IPR037771">
    <property type="entry name" value="C2_WWC"/>
</dbReference>
<keyword evidence="5" id="KW-0175">Coiled coil</keyword>
<comment type="subcellular location">
    <subcellularLocation>
        <location evidence="1">Cell membrane</location>
    </subcellularLocation>
</comment>
<accession>A0A553P665</accession>
<dbReference type="PANTHER" id="PTHR14791">
    <property type="entry name" value="BOMB/KIRA PROTEINS"/>
    <property type="match status" value="1"/>
</dbReference>
<dbReference type="Pfam" id="PF25802">
    <property type="entry name" value="WWC1"/>
    <property type="match status" value="1"/>
</dbReference>
<feature type="compositionally biased region" description="Low complexity" evidence="6">
    <location>
        <begin position="562"/>
        <end position="584"/>
    </location>
</feature>
<evidence type="ECO:0000256" key="5">
    <source>
        <dbReference type="SAM" id="Coils"/>
    </source>
</evidence>
<comment type="caution">
    <text evidence="8">The sequence shown here is derived from an EMBL/GenBank/DDBJ whole genome shotgun (WGS) entry which is preliminary data.</text>
</comment>
<dbReference type="PROSITE" id="PS50004">
    <property type="entry name" value="C2"/>
    <property type="match status" value="1"/>
</dbReference>
<dbReference type="CDD" id="cd08680">
    <property type="entry name" value="C2_Kibra"/>
    <property type="match status" value="1"/>
</dbReference>
<dbReference type="GO" id="GO:0006355">
    <property type="term" value="P:regulation of DNA-templated transcription"/>
    <property type="evidence" value="ECO:0007669"/>
    <property type="project" value="TreeGrafter"/>
</dbReference>
<evidence type="ECO:0000256" key="1">
    <source>
        <dbReference type="ARBA" id="ARBA00004236"/>
    </source>
</evidence>
<dbReference type="InterPro" id="IPR000008">
    <property type="entry name" value="C2_dom"/>
</dbReference>
<feature type="compositionally biased region" description="Low complexity" evidence="6">
    <location>
        <begin position="928"/>
        <end position="937"/>
    </location>
</feature>
<feature type="domain" description="C2" evidence="7">
    <location>
        <begin position="764"/>
        <end position="886"/>
    </location>
</feature>
<feature type="coiled-coil region" evidence="5">
    <location>
        <begin position="427"/>
        <end position="454"/>
    </location>
</feature>